<evidence type="ECO:0000313" key="2">
    <source>
        <dbReference type="Proteomes" id="UP000315389"/>
    </source>
</evidence>
<proteinExistence type="predicted"/>
<accession>A0A542ZDZ8</accession>
<keyword evidence="2" id="KW-1185">Reference proteome</keyword>
<dbReference type="Pfam" id="PF04860">
    <property type="entry name" value="Phage_portal"/>
    <property type="match status" value="1"/>
</dbReference>
<sequence length="386" mass="42499">MSLFRRREASTQMLVPSRFSRSGGSRGPGGALAQSVVWAAQRLRADLISMMPVDVFTKVAGLSVAVNPPPLLVEPSQISDGQPMPIGEWIYSSQVSLDQHGNAFGIVKKVDAAGKPARVDLVDTMDVVARIKNGLIVEYRVAGEKVDSRFIWHERQFTYPGLPIGLSPIAYSALTVAGAQAAAQFAVDWFENGASPSAHLRNSEVKVESDQAQAIKERFAASMSTGDVFVTGRDWEYKPLSAKAAEAQFLEQQNYTDLELTRFFGVPADLVDVHVDSSTINYANITERNVQLMVMNLGGAVKRREDALSRVAPGSRFVKLNRDAVLAMDPKTRAEVLKLKIESRSITPDEIRTLEDRPELTEQQYVQFERLFGVRTRNQSQITGGS</sequence>
<dbReference type="EMBL" id="VFOS01000003">
    <property type="protein sequence ID" value="TQL58537.1"/>
    <property type="molecule type" value="Genomic_DNA"/>
</dbReference>
<protein>
    <submittedName>
        <fullName evidence="1">HK97 family phage portal protein</fullName>
    </submittedName>
</protein>
<dbReference type="InterPro" id="IPR006944">
    <property type="entry name" value="Phage/GTA_portal"/>
</dbReference>
<reference evidence="1 2" key="1">
    <citation type="submission" date="2019-06" db="EMBL/GenBank/DDBJ databases">
        <title>Sequencing the genomes of 1000 actinobacteria strains.</title>
        <authorList>
            <person name="Klenk H.-P."/>
        </authorList>
    </citation>
    <scope>NUCLEOTIDE SEQUENCE [LARGE SCALE GENOMIC DNA]</scope>
    <source>
        <strain evidence="1 2">DSM 4813</strain>
    </source>
</reference>
<dbReference type="AlphaFoldDB" id="A0A542ZDZ8"/>
<comment type="caution">
    <text evidence="1">The sequence shown here is derived from an EMBL/GenBank/DDBJ whole genome shotgun (WGS) entry which is preliminary data.</text>
</comment>
<dbReference type="Proteomes" id="UP000315389">
    <property type="component" value="Unassembled WGS sequence"/>
</dbReference>
<evidence type="ECO:0000313" key="1">
    <source>
        <dbReference type="EMBL" id="TQL58537.1"/>
    </source>
</evidence>
<dbReference type="Gene3D" id="1.20.1270.210">
    <property type="match status" value="1"/>
</dbReference>
<name>A0A542ZDZ8_RARFA</name>
<gene>
    <name evidence="1" type="ORF">FB461_1952</name>
</gene>
<organism evidence="1 2">
    <name type="scientific">Rarobacter faecitabidus</name>
    <dbReference type="NCBI Taxonomy" id="13243"/>
    <lineage>
        <taxon>Bacteria</taxon>
        <taxon>Bacillati</taxon>
        <taxon>Actinomycetota</taxon>
        <taxon>Actinomycetes</taxon>
        <taxon>Micrococcales</taxon>
        <taxon>Rarobacteraceae</taxon>
        <taxon>Rarobacter</taxon>
    </lineage>
</organism>